<keyword evidence="4" id="KW-1185">Reference proteome</keyword>
<evidence type="ECO:0000313" key="4">
    <source>
        <dbReference type="Proteomes" id="UP000507245"/>
    </source>
</evidence>
<dbReference type="Proteomes" id="UP000507222">
    <property type="component" value="Unassembled WGS sequence"/>
</dbReference>
<evidence type="ECO:0000313" key="2">
    <source>
        <dbReference type="EMBL" id="CAB4294008.1"/>
    </source>
</evidence>
<name>A0A6J5TH57_PRUAR</name>
<dbReference type="PANTHER" id="PTHR33144">
    <property type="entry name" value="OS10G0409366 PROTEIN-RELATED"/>
    <property type="match status" value="1"/>
</dbReference>
<dbReference type="Pfam" id="PF03004">
    <property type="entry name" value="Transposase_24"/>
    <property type="match status" value="1"/>
</dbReference>
<dbReference type="EMBL" id="CAEKDK010000001">
    <property type="protein sequence ID" value="CAB4263290.1"/>
    <property type="molecule type" value="Genomic_DNA"/>
</dbReference>
<proteinExistence type="predicted"/>
<organism evidence="1 3">
    <name type="scientific">Prunus armeniaca</name>
    <name type="common">Apricot</name>
    <name type="synonym">Armeniaca vulgaris</name>
    <dbReference type="NCBI Taxonomy" id="36596"/>
    <lineage>
        <taxon>Eukaryota</taxon>
        <taxon>Viridiplantae</taxon>
        <taxon>Streptophyta</taxon>
        <taxon>Embryophyta</taxon>
        <taxon>Tracheophyta</taxon>
        <taxon>Spermatophyta</taxon>
        <taxon>Magnoliopsida</taxon>
        <taxon>eudicotyledons</taxon>
        <taxon>Gunneridae</taxon>
        <taxon>Pentapetalae</taxon>
        <taxon>rosids</taxon>
        <taxon>fabids</taxon>
        <taxon>Rosales</taxon>
        <taxon>Rosaceae</taxon>
        <taxon>Amygdaloideae</taxon>
        <taxon>Amygdaleae</taxon>
        <taxon>Prunus</taxon>
    </lineage>
</organism>
<dbReference type="OrthoDB" id="1165290at2759"/>
<dbReference type="EMBL" id="CAEKKB010000001">
    <property type="protein sequence ID" value="CAB4294008.1"/>
    <property type="molecule type" value="Genomic_DNA"/>
</dbReference>
<dbReference type="AlphaFoldDB" id="A0A6J5TH57"/>
<gene>
    <name evidence="1" type="ORF">CURHAP_LOCUS3418</name>
    <name evidence="2" type="ORF">ORAREDHAP_LOCUS3619</name>
</gene>
<protein>
    <submittedName>
        <fullName evidence="1">Uncharacterized protein</fullName>
    </submittedName>
</protein>
<dbReference type="PANTHER" id="PTHR33144:SF52">
    <property type="match status" value="1"/>
</dbReference>
<dbReference type="Proteomes" id="UP000507245">
    <property type="component" value="Unassembled WGS sequence"/>
</dbReference>
<reference evidence="4" key="1">
    <citation type="journal article" date="2020" name="Genome Biol.">
        <title>Gamete binning: chromosome-level and haplotype-resolved genome assembly enabled by high-throughput single-cell sequencing of gamete genomes.</title>
        <authorList>
            <person name="Campoy J.A."/>
            <person name="Sun H."/>
            <person name="Goel M."/>
            <person name="Jiao W.-B."/>
            <person name="Folz-Donahue K."/>
            <person name="Wang N."/>
            <person name="Rubio M."/>
            <person name="Liu C."/>
            <person name="Kukat C."/>
            <person name="Ruiz D."/>
            <person name="Huettel B."/>
            <person name="Schneeberger K."/>
        </authorList>
    </citation>
    <scope>NUCLEOTIDE SEQUENCE [LARGE SCALE GENOMIC DNA]</scope>
    <source>
        <strain evidence="4">cv. Rojo Pasion</strain>
    </source>
</reference>
<evidence type="ECO:0000313" key="3">
    <source>
        <dbReference type="Proteomes" id="UP000507222"/>
    </source>
</evidence>
<evidence type="ECO:0000313" key="1">
    <source>
        <dbReference type="EMBL" id="CAB4263290.1"/>
    </source>
</evidence>
<sequence>MTRANVVGNRWRDWKCRLKHKWYDKYDTDERHLAIIPPRVVTEQWKTPVKYWGLPKMKEKGEKTDRLSMFTRTKKKKNDENEVFDEDNANIINQFNQCLEEREEDEQDESFRVEIFTKVMGTNAHGHVSMYGADDLQSKLNEVSSQLSQVMTHVGFQTTPEESGSCQCPFGITYLGDK</sequence>
<dbReference type="InterPro" id="IPR004252">
    <property type="entry name" value="Probable_transposase_24"/>
</dbReference>
<reference evidence="1 3" key="2">
    <citation type="submission" date="2020-05" db="EMBL/GenBank/DDBJ databases">
        <authorList>
            <person name="Campoy J."/>
            <person name="Schneeberger K."/>
            <person name="Spophaly S."/>
        </authorList>
    </citation>
    <scope>NUCLEOTIDE SEQUENCE [LARGE SCALE GENOMIC DNA]</scope>
    <source>
        <strain evidence="1">PruArmRojPasFocal</strain>
    </source>
</reference>
<accession>A0A6J5TH57</accession>